<dbReference type="AlphaFoldDB" id="A0A2T5M997"/>
<reference evidence="5 6" key="1">
    <citation type="journal article" date="2018" name="Proc. Natl. Acad. Sci. U.S.A.">
        <title>Linking secondary metabolites to gene clusters through genome sequencing of six diverse Aspergillus species.</title>
        <authorList>
            <person name="Kaerboelling I."/>
            <person name="Vesth T.C."/>
            <person name="Frisvad J.C."/>
            <person name="Nybo J.L."/>
            <person name="Theobald S."/>
            <person name="Kuo A."/>
            <person name="Bowyer P."/>
            <person name="Matsuda Y."/>
            <person name="Mondo S."/>
            <person name="Lyhne E.K."/>
            <person name="Kogle M.E."/>
            <person name="Clum A."/>
            <person name="Lipzen A."/>
            <person name="Salamov A."/>
            <person name="Ngan C.Y."/>
            <person name="Daum C."/>
            <person name="Chiniquy J."/>
            <person name="Barry K."/>
            <person name="LaButti K."/>
            <person name="Haridas S."/>
            <person name="Simmons B.A."/>
            <person name="Magnuson J.K."/>
            <person name="Mortensen U.H."/>
            <person name="Larsen T.O."/>
            <person name="Grigoriev I.V."/>
            <person name="Baker S.E."/>
            <person name="Andersen M.R."/>
        </authorList>
    </citation>
    <scope>NUCLEOTIDE SEQUENCE [LARGE SCALE GENOMIC DNA]</scope>
    <source>
        <strain evidence="5 6">IBT 24754</strain>
    </source>
</reference>
<evidence type="ECO:0000256" key="3">
    <source>
        <dbReference type="SAM" id="MobiDB-lite"/>
    </source>
</evidence>
<dbReference type="Proteomes" id="UP000244073">
    <property type="component" value="Unassembled WGS sequence"/>
</dbReference>
<evidence type="ECO:0000259" key="4">
    <source>
        <dbReference type="PROSITE" id="PS50086"/>
    </source>
</evidence>
<sequence length="679" mass="76714">MRGIEDTRQRWKTLFHESHTSSDLRKAIRSEQGDSICNDGLRSICWKAFLLFEDLDRAEWSNKISESRSAYVALQDHFLKYIEHPDDLQSTLDPLADDEESPWQHLRNDEQMRADISQDVDRCLQENFFFREPATKAKMINTLFIYSKLNPDLGYRQGMHELLAPILWVTDRDAIDPQSFEQFRSTGQEDDLMIQLLNPNYIEHDSFTLFCVVMQNTRMYYEHNRSRSTDGQMDAIPIVHQCEYIHNNLLAATDQQLADHLQAIDILPQIFLTRWMRLLFGREFPFQDVLVVWDLLFAEGLRPELVDFVCVAMLLRVRWQLLSADSSGALSTLLRYPSPEPHAPVSFVQDGLYLEQNPTPDRGAFIISKYSGKPPDSPKPAEIASGKLLSGKRFQFRNDLKDRSDASSPSRSPARNSPLSIEGLLQDVSEGIQRRTESWGVAKAVRGAVSEAKKNMQAIQSEHNARAMRFADSATMQTSETLLYRDSEVVNHLKSQIQRLEERNLQLAKTLGQAVNDIRSQVEKKEAPDPEAIRTALMEIQTVQTSLETPPANENPKAAESDGPSRSSTDSSGTSQSTCKSPVQVEPRKSTFPLSTSISTPMSLRHAARPSLVNPEFSWMLGDNRHLSSFVSPASVPPEQTRQGEIRTKQGTLFGNGEGEPKKPHDEPDGMALRSLGGG</sequence>
<dbReference type="PROSITE" id="PS50086">
    <property type="entry name" value="TBC_RABGAP"/>
    <property type="match status" value="1"/>
</dbReference>
<comment type="caution">
    <text evidence="5">The sequence shown here is derived from an EMBL/GenBank/DDBJ whole genome shotgun (WGS) entry which is preliminary data.</text>
</comment>
<evidence type="ECO:0000256" key="2">
    <source>
        <dbReference type="SAM" id="Coils"/>
    </source>
</evidence>
<dbReference type="Gene3D" id="1.10.472.80">
    <property type="entry name" value="Ypt/Rab-GAP domain of gyp1p, domain 3"/>
    <property type="match status" value="1"/>
</dbReference>
<dbReference type="FunFam" id="1.10.472.80:FF:000038">
    <property type="entry name" value="TBC1 domain family member 5"/>
    <property type="match status" value="1"/>
</dbReference>
<dbReference type="EMBL" id="MSFN02000001">
    <property type="protein sequence ID" value="PTU25109.1"/>
    <property type="molecule type" value="Genomic_DNA"/>
</dbReference>
<organism evidence="5 6">
    <name type="scientific">Aspergillus ochraceoroseus IBT 24754</name>
    <dbReference type="NCBI Taxonomy" id="1392256"/>
    <lineage>
        <taxon>Eukaryota</taxon>
        <taxon>Fungi</taxon>
        <taxon>Dikarya</taxon>
        <taxon>Ascomycota</taxon>
        <taxon>Pezizomycotina</taxon>
        <taxon>Eurotiomycetes</taxon>
        <taxon>Eurotiomycetidae</taxon>
        <taxon>Eurotiales</taxon>
        <taxon>Aspergillaceae</taxon>
        <taxon>Aspergillus</taxon>
        <taxon>Aspergillus subgen. Nidulantes</taxon>
    </lineage>
</organism>
<evidence type="ECO:0000313" key="6">
    <source>
        <dbReference type="Proteomes" id="UP000244073"/>
    </source>
</evidence>
<keyword evidence="2" id="KW-0175">Coiled coil</keyword>
<dbReference type="PANTHER" id="PTHR22957:SF337">
    <property type="entry name" value="TBC1 DOMAIN FAMILY MEMBER 5"/>
    <property type="match status" value="1"/>
</dbReference>
<dbReference type="GO" id="GO:0005096">
    <property type="term" value="F:GTPase activator activity"/>
    <property type="evidence" value="ECO:0007669"/>
    <property type="project" value="UniProtKB-KW"/>
</dbReference>
<evidence type="ECO:0000313" key="5">
    <source>
        <dbReference type="EMBL" id="PTU25109.1"/>
    </source>
</evidence>
<keyword evidence="1" id="KW-0343">GTPase activation</keyword>
<dbReference type="SMART" id="SM00164">
    <property type="entry name" value="TBC"/>
    <property type="match status" value="1"/>
</dbReference>
<dbReference type="FunFam" id="1.10.8.270:FF:000031">
    <property type="entry name" value="TBC1 domain family member 5"/>
    <property type="match status" value="1"/>
</dbReference>
<dbReference type="RefSeq" id="XP_040756501.1">
    <property type="nucleotide sequence ID" value="XM_040898212.1"/>
</dbReference>
<evidence type="ECO:0000256" key="1">
    <source>
        <dbReference type="ARBA" id="ARBA00022468"/>
    </source>
</evidence>
<dbReference type="InterPro" id="IPR000195">
    <property type="entry name" value="Rab-GAP-TBC_dom"/>
</dbReference>
<feature type="compositionally biased region" description="Low complexity" evidence="3">
    <location>
        <begin position="406"/>
        <end position="419"/>
    </location>
</feature>
<dbReference type="VEuPathDB" id="FungiDB:P175DRAFT_0506625"/>
<dbReference type="PANTHER" id="PTHR22957">
    <property type="entry name" value="TBC1 DOMAIN FAMILY MEMBER GTPASE-ACTIVATING PROTEIN"/>
    <property type="match status" value="1"/>
</dbReference>
<dbReference type="OrthoDB" id="27140at2759"/>
<feature type="compositionally biased region" description="Basic and acidic residues" evidence="3">
    <location>
        <begin position="659"/>
        <end position="668"/>
    </location>
</feature>
<dbReference type="Pfam" id="PF00566">
    <property type="entry name" value="RabGAP-TBC"/>
    <property type="match status" value="1"/>
</dbReference>
<feature type="region of interest" description="Disordered" evidence="3">
    <location>
        <begin position="546"/>
        <end position="604"/>
    </location>
</feature>
<feature type="compositionally biased region" description="Polar residues" evidence="3">
    <location>
        <begin position="592"/>
        <end position="602"/>
    </location>
</feature>
<feature type="coiled-coil region" evidence="2">
    <location>
        <begin position="490"/>
        <end position="517"/>
    </location>
</feature>
<dbReference type="InterPro" id="IPR035969">
    <property type="entry name" value="Rab-GAP_TBC_sf"/>
</dbReference>
<protein>
    <recommendedName>
        <fullName evidence="4">Rab-GAP TBC domain-containing protein</fullName>
    </recommendedName>
</protein>
<gene>
    <name evidence="5" type="ORF">P175DRAFT_0506625</name>
</gene>
<feature type="compositionally biased region" description="Polar residues" evidence="3">
    <location>
        <begin position="629"/>
        <end position="641"/>
    </location>
</feature>
<accession>A0A2T5M997</accession>
<feature type="domain" description="Rab-GAP TBC" evidence="4">
    <location>
        <begin position="36"/>
        <end position="300"/>
    </location>
</feature>
<feature type="region of interest" description="Disordered" evidence="3">
    <location>
        <begin position="400"/>
        <end position="419"/>
    </location>
</feature>
<proteinExistence type="predicted"/>
<dbReference type="Gene3D" id="1.10.8.270">
    <property type="entry name" value="putative rabgap domain of human tbc1 domain family member 14 like domains"/>
    <property type="match status" value="1"/>
</dbReference>
<dbReference type="SUPFAM" id="SSF47923">
    <property type="entry name" value="Ypt/Rab-GAP domain of gyp1p"/>
    <property type="match status" value="2"/>
</dbReference>
<feature type="region of interest" description="Disordered" evidence="3">
    <location>
        <begin position="629"/>
        <end position="679"/>
    </location>
</feature>
<name>A0A2T5M997_9EURO</name>
<dbReference type="GeneID" id="63815094"/>
<feature type="compositionally biased region" description="Low complexity" evidence="3">
    <location>
        <begin position="561"/>
        <end position="578"/>
    </location>
</feature>